<evidence type="ECO:0000313" key="9">
    <source>
        <dbReference type="Proteomes" id="UP000290649"/>
    </source>
</evidence>
<evidence type="ECO:0000256" key="3">
    <source>
        <dbReference type="ARBA" id="ARBA00023136"/>
    </source>
</evidence>
<dbReference type="InterPro" id="IPR006674">
    <property type="entry name" value="HD_domain"/>
</dbReference>
<evidence type="ECO:0000256" key="4">
    <source>
        <dbReference type="SAM" id="Phobius"/>
    </source>
</evidence>
<dbReference type="InterPro" id="IPR003660">
    <property type="entry name" value="HAMP_dom"/>
</dbReference>
<evidence type="ECO:0000259" key="7">
    <source>
        <dbReference type="PROSITE" id="PS51832"/>
    </source>
</evidence>
<dbReference type="InterPro" id="IPR037522">
    <property type="entry name" value="HD_GYP_dom"/>
</dbReference>
<keyword evidence="3 4" id="KW-0472">Membrane</keyword>
<dbReference type="InterPro" id="IPR006675">
    <property type="entry name" value="HDIG_dom"/>
</dbReference>
<evidence type="ECO:0000256" key="1">
    <source>
        <dbReference type="ARBA" id="ARBA00004236"/>
    </source>
</evidence>
<dbReference type="GO" id="GO:0007165">
    <property type="term" value="P:signal transduction"/>
    <property type="evidence" value="ECO:0007669"/>
    <property type="project" value="InterPro"/>
</dbReference>
<keyword evidence="4" id="KW-0812">Transmembrane</keyword>
<feature type="transmembrane region" description="Helical" evidence="4">
    <location>
        <begin position="222"/>
        <end position="245"/>
    </location>
</feature>
<dbReference type="Gene3D" id="1.10.3210.10">
    <property type="entry name" value="Hypothetical protein af1432"/>
    <property type="match status" value="1"/>
</dbReference>
<feature type="transmembrane region" description="Helical" evidence="4">
    <location>
        <begin position="135"/>
        <end position="157"/>
    </location>
</feature>
<dbReference type="SMART" id="SM00471">
    <property type="entry name" value="HDc"/>
    <property type="match status" value="1"/>
</dbReference>
<dbReference type="PANTHER" id="PTHR43155">
    <property type="entry name" value="CYCLIC DI-GMP PHOSPHODIESTERASE PA4108-RELATED"/>
    <property type="match status" value="1"/>
</dbReference>
<dbReference type="PANTHER" id="PTHR43155:SF2">
    <property type="entry name" value="CYCLIC DI-GMP PHOSPHODIESTERASE PA4108"/>
    <property type="match status" value="1"/>
</dbReference>
<evidence type="ECO:0000259" key="6">
    <source>
        <dbReference type="PROSITE" id="PS51831"/>
    </source>
</evidence>
<organism evidence="8 9">
    <name type="scientific">Anaerobacillus alkaliphilus</name>
    <dbReference type="NCBI Taxonomy" id="1548597"/>
    <lineage>
        <taxon>Bacteria</taxon>
        <taxon>Bacillati</taxon>
        <taxon>Bacillota</taxon>
        <taxon>Bacilli</taxon>
        <taxon>Bacillales</taxon>
        <taxon>Bacillaceae</taxon>
        <taxon>Anaerobacillus</taxon>
    </lineage>
</organism>
<dbReference type="PROSITE" id="PS51832">
    <property type="entry name" value="HD_GYP"/>
    <property type="match status" value="1"/>
</dbReference>
<dbReference type="OrthoDB" id="9759601at2"/>
<dbReference type="InterPro" id="IPR003607">
    <property type="entry name" value="HD/PDEase_dom"/>
</dbReference>
<comment type="subcellular location">
    <subcellularLocation>
        <location evidence="1">Cell membrane</location>
    </subcellularLocation>
</comment>
<dbReference type="EMBL" id="QOUX01000050">
    <property type="protein sequence ID" value="RXI95548.1"/>
    <property type="molecule type" value="Genomic_DNA"/>
</dbReference>
<evidence type="ECO:0000259" key="5">
    <source>
        <dbReference type="PROSITE" id="PS50885"/>
    </source>
</evidence>
<feature type="transmembrane region" description="Helical" evidence="4">
    <location>
        <begin position="45"/>
        <end position="65"/>
    </location>
</feature>
<protein>
    <submittedName>
        <fullName evidence="8">HD domain-containing protein</fullName>
    </submittedName>
</protein>
<dbReference type="PROSITE" id="PS50885">
    <property type="entry name" value="HAMP"/>
    <property type="match status" value="1"/>
</dbReference>
<dbReference type="PROSITE" id="PS51831">
    <property type="entry name" value="HD"/>
    <property type="match status" value="1"/>
</dbReference>
<comment type="caution">
    <text evidence="8">The sequence shown here is derived from an EMBL/GenBank/DDBJ whole genome shotgun (WGS) entry which is preliminary data.</text>
</comment>
<dbReference type="GO" id="GO:0005886">
    <property type="term" value="C:plasma membrane"/>
    <property type="evidence" value="ECO:0007669"/>
    <property type="project" value="UniProtKB-SubCell"/>
</dbReference>
<keyword evidence="4" id="KW-1133">Transmembrane helix</keyword>
<feature type="domain" description="HD-GYP" evidence="7">
    <location>
        <begin position="299"/>
        <end position="488"/>
    </location>
</feature>
<sequence>MVELFHQFQKQILFNYIIGSIIAIFGVGSVFIFHTLNLTTNEVLYLLMVMIFSGTVMVGLEIRSYKTHIQPLKRYFYTEAPTDQQVNEAFLTAHRFPLLTLQRILGPHLLGLSIPASIVTFGLIYHNFISLPYYYIFYAWCGAILIAVMHGLIEFYLTTSAVKAVIQSISNRARVPLSIEGKFFLSIQQKLLMSSLLIAVFPVCLFLLAAQIRTTDGGTSTYWSWASVIVGVILFLSIYGTLLLYKSIEQPINELRENLLKVKQGQLETMDNYYSDEFSNLVSGFNLMVSGIKERDKENEQLLESFFTVFAATLDARDSYTAGHTNRVADYSVEIARKANFSIEQIDLLRKAALLHDIGKIGVRDEVLLKDGKLTDEEFDQIKLHPTIGANILEQVGLPKHLLAIVPGVKYHHERYDGNGYPEGLKGEEIPLLGRLIAVADAFDAMTSDRPYRKGMPIAKALQILEEGKGTQWDPYFASILIELQKEM</sequence>
<dbReference type="SUPFAM" id="SSF109604">
    <property type="entry name" value="HD-domain/PDEase-like"/>
    <property type="match status" value="1"/>
</dbReference>
<dbReference type="Gene3D" id="6.10.340.10">
    <property type="match status" value="1"/>
</dbReference>
<dbReference type="NCBIfam" id="TIGR00277">
    <property type="entry name" value="HDIG"/>
    <property type="match status" value="1"/>
</dbReference>
<proteinExistence type="predicted"/>
<dbReference type="CDD" id="cd00077">
    <property type="entry name" value="HDc"/>
    <property type="match status" value="1"/>
</dbReference>
<feature type="domain" description="HAMP" evidence="5">
    <location>
        <begin position="246"/>
        <end position="297"/>
    </location>
</feature>
<dbReference type="Proteomes" id="UP000290649">
    <property type="component" value="Unassembled WGS sequence"/>
</dbReference>
<feature type="transmembrane region" description="Helical" evidence="4">
    <location>
        <begin position="109"/>
        <end position="129"/>
    </location>
</feature>
<feature type="domain" description="HD" evidence="6">
    <location>
        <begin position="321"/>
        <end position="446"/>
    </location>
</feature>
<name>A0A4Q0VMW8_9BACI</name>
<gene>
    <name evidence="8" type="ORF">DS745_24155</name>
</gene>
<feature type="transmembrane region" description="Helical" evidence="4">
    <location>
        <begin position="12"/>
        <end position="33"/>
    </location>
</feature>
<evidence type="ECO:0000256" key="2">
    <source>
        <dbReference type="ARBA" id="ARBA00022475"/>
    </source>
</evidence>
<keyword evidence="2" id="KW-1003">Cell membrane</keyword>
<dbReference type="Pfam" id="PF13487">
    <property type="entry name" value="HD_5"/>
    <property type="match status" value="1"/>
</dbReference>
<reference evidence="8 9" key="1">
    <citation type="journal article" date="2019" name="Int. J. Syst. Evol. Microbiol.">
        <title>Anaerobacillus alkaliphilus sp. nov., a novel alkaliphilic and moderately halophilic bacterium.</title>
        <authorList>
            <person name="Borsodi A.K."/>
            <person name="Aszalos J.M."/>
            <person name="Bihari P."/>
            <person name="Nagy I."/>
            <person name="Schumann P."/>
            <person name="Sproer C."/>
            <person name="Kovacs A.L."/>
            <person name="Boka K."/>
            <person name="Dobosy P."/>
            <person name="Ovari M."/>
            <person name="Szili-Kovacs T."/>
            <person name="Toth E."/>
        </authorList>
    </citation>
    <scope>NUCLEOTIDE SEQUENCE [LARGE SCALE GENOMIC DNA]</scope>
    <source>
        <strain evidence="8 9">B16-10</strain>
    </source>
</reference>
<evidence type="ECO:0000313" key="8">
    <source>
        <dbReference type="EMBL" id="RXI95548.1"/>
    </source>
</evidence>
<keyword evidence="9" id="KW-1185">Reference proteome</keyword>
<dbReference type="AlphaFoldDB" id="A0A4Q0VMW8"/>
<feature type="transmembrane region" description="Helical" evidence="4">
    <location>
        <begin position="191"/>
        <end position="210"/>
    </location>
</feature>
<accession>A0A4Q0VMW8</accession>